<dbReference type="RefSeq" id="XP_007737614.1">
    <property type="nucleotide sequence ID" value="XM_007739424.1"/>
</dbReference>
<comment type="caution">
    <text evidence="6">The sequence shown here is derived from an EMBL/GenBank/DDBJ whole genome shotgun (WGS) entry which is preliminary data.</text>
</comment>
<gene>
    <name evidence="6" type="ORF">A1O3_09330</name>
</gene>
<dbReference type="STRING" id="1182542.W9Y6X1"/>
<feature type="domain" description="Amidase" evidence="5">
    <location>
        <begin position="84"/>
        <end position="530"/>
    </location>
</feature>
<evidence type="ECO:0000259" key="5">
    <source>
        <dbReference type="Pfam" id="PF01425"/>
    </source>
</evidence>
<feature type="active site" description="Charge relay system" evidence="3">
    <location>
        <position position="215"/>
    </location>
</feature>
<dbReference type="HOGENOM" id="CLU_009600_9_2_1"/>
<name>W9Y6X1_9EURO</name>
<organism evidence="6 7">
    <name type="scientific">Capronia epimyces CBS 606.96</name>
    <dbReference type="NCBI Taxonomy" id="1182542"/>
    <lineage>
        <taxon>Eukaryota</taxon>
        <taxon>Fungi</taxon>
        <taxon>Dikarya</taxon>
        <taxon>Ascomycota</taxon>
        <taxon>Pezizomycotina</taxon>
        <taxon>Eurotiomycetes</taxon>
        <taxon>Chaetothyriomycetidae</taxon>
        <taxon>Chaetothyriales</taxon>
        <taxon>Herpotrichiellaceae</taxon>
        <taxon>Capronia</taxon>
    </lineage>
</organism>
<sequence length="543" mass="59434">MRALSPDPEPGWESQAAICRSILDKSIVAEFRVPLNQLPSGPRLNVLHVPSESGLLSARELDITACDGTRLAEAIASGCWSAEEVTVAYLKRATIGHQMVNFATEFLADRALATARELDVYFKKTGKTVGPLHGVPISVKEHIGIKNRICHTGYVAWIKNVASADALVVHLLQKAGAVILLRSNEPQSLMHGDTNNNITGMTLNPCNTSLSAGGSSGGEGACIRLRGSAIGIGTDIGGSIRIPSSFNGVYGFRPTALRMPYQGIHTVAGGQEALRSVAGPLANSMDDLELVMRSVLDQSPWEIETSLVPLPWRSVPVQATREMTVGIMHSNGLVTAHPPIRRAMKYAQAKLEEAGIRTVPWEPYRHEEASRLLGTLFFADGAQSHRKVLAESAEPVHRLTEFVMTGARTLSFEEYWQCNVDREQLRSQYHQLMKQRGVDCILCPATNGVATRQGNNEYWFYTGLWNLLDQPALVFPTGLEVDPALDPADVDYVPLNENDRREHAKYCPEIFAGMPICLQVVGKHFRDEETVAAARVVESVLRA</sequence>
<evidence type="ECO:0000313" key="6">
    <source>
        <dbReference type="EMBL" id="EXJ78169.1"/>
    </source>
</evidence>
<dbReference type="PANTHER" id="PTHR46072:SF4">
    <property type="entry name" value="AMIDASE C550.07-RELATED"/>
    <property type="match status" value="1"/>
</dbReference>
<evidence type="ECO:0000256" key="3">
    <source>
        <dbReference type="PIRSR" id="PIRSR001221-1"/>
    </source>
</evidence>
<reference evidence="6 7" key="1">
    <citation type="submission" date="2013-03" db="EMBL/GenBank/DDBJ databases">
        <title>The Genome Sequence of Capronia epimyces CBS 606.96.</title>
        <authorList>
            <consortium name="The Broad Institute Genomics Platform"/>
            <person name="Cuomo C."/>
            <person name="de Hoog S."/>
            <person name="Gorbushina A."/>
            <person name="Walker B."/>
            <person name="Young S.K."/>
            <person name="Zeng Q."/>
            <person name="Gargeya S."/>
            <person name="Fitzgerald M."/>
            <person name="Haas B."/>
            <person name="Abouelleil A."/>
            <person name="Allen A.W."/>
            <person name="Alvarado L."/>
            <person name="Arachchi H.M."/>
            <person name="Berlin A.M."/>
            <person name="Chapman S.B."/>
            <person name="Gainer-Dewar J."/>
            <person name="Goldberg J."/>
            <person name="Griggs A."/>
            <person name="Gujja S."/>
            <person name="Hansen M."/>
            <person name="Howarth C."/>
            <person name="Imamovic A."/>
            <person name="Ireland A."/>
            <person name="Larimer J."/>
            <person name="McCowan C."/>
            <person name="Murphy C."/>
            <person name="Pearson M."/>
            <person name="Poon T.W."/>
            <person name="Priest M."/>
            <person name="Roberts A."/>
            <person name="Saif S."/>
            <person name="Shea T."/>
            <person name="Sisk P."/>
            <person name="Sykes S."/>
            <person name="Wortman J."/>
            <person name="Nusbaum C."/>
            <person name="Birren B."/>
        </authorList>
    </citation>
    <scope>NUCLEOTIDE SEQUENCE [LARGE SCALE GENOMIC DNA]</scope>
    <source>
        <strain evidence="6 7">CBS 606.96</strain>
    </source>
</reference>
<dbReference type="AlphaFoldDB" id="W9Y6X1"/>
<feature type="binding site" evidence="4">
    <location>
        <begin position="236"/>
        <end position="239"/>
    </location>
    <ligand>
        <name>substrate</name>
    </ligand>
</feature>
<evidence type="ECO:0000256" key="1">
    <source>
        <dbReference type="ARBA" id="ARBA00009199"/>
    </source>
</evidence>
<dbReference type="SUPFAM" id="SSF75304">
    <property type="entry name" value="Amidase signature (AS) enzymes"/>
    <property type="match status" value="1"/>
</dbReference>
<comment type="similarity">
    <text evidence="1">Belongs to the amidase family.</text>
</comment>
<dbReference type="GeneID" id="19173414"/>
<feature type="active site" description="Acyl-ester intermediate" evidence="3">
    <location>
        <position position="239"/>
    </location>
</feature>
<dbReference type="InterPro" id="IPR023631">
    <property type="entry name" value="Amidase_dom"/>
</dbReference>
<dbReference type="Gene3D" id="3.90.1300.10">
    <property type="entry name" value="Amidase signature (AS) domain"/>
    <property type="match status" value="1"/>
</dbReference>
<feature type="active site" description="Charge relay system" evidence="3">
    <location>
        <position position="140"/>
    </location>
</feature>
<feature type="binding site" evidence="4">
    <location>
        <position position="215"/>
    </location>
    <ligand>
        <name>substrate</name>
    </ligand>
</feature>
<keyword evidence="2" id="KW-0378">Hydrolase</keyword>
<dbReference type="PIRSF" id="PIRSF001221">
    <property type="entry name" value="Amidase_fungi"/>
    <property type="match status" value="1"/>
</dbReference>
<evidence type="ECO:0000256" key="2">
    <source>
        <dbReference type="ARBA" id="ARBA00022801"/>
    </source>
</evidence>
<evidence type="ECO:0000256" key="4">
    <source>
        <dbReference type="PIRSR" id="PIRSR001221-2"/>
    </source>
</evidence>
<dbReference type="Pfam" id="PF01425">
    <property type="entry name" value="Amidase"/>
    <property type="match status" value="1"/>
</dbReference>
<accession>W9Y6X1</accession>
<dbReference type="InterPro" id="IPR036928">
    <property type="entry name" value="AS_sf"/>
</dbReference>
<proteinExistence type="inferred from homology"/>
<dbReference type="EMBL" id="AMGY01000009">
    <property type="protein sequence ID" value="EXJ78169.1"/>
    <property type="molecule type" value="Genomic_DNA"/>
</dbReference>
<dbReference type="Proteomes" id="UP000019478">
    <property type="component" value="Unassembled WGS sequence"/>
</dbReference>
<dbReference type="OrthoDB" id="4138103at2759"/>
<evidence type="ECO:0000313" key="7">
    <source>
        <dbReference type="Proteomes" id="UP000019478"/>
    </source>
</evidence>
<dbReference type="PANTHER" id="PTHR46072">
    <property type="entry name" value="AMIDASE-RELATED-RELATED"/>
    <property type="match status" value="1"/>
</dbReference>
<keyword evidence="7" id="KW-1185">Reference proteome</keyword>
<protein>
    <recommendedName>
        <fullName evidence="5">Amidase domain-containing protein</fullName>
    </recommendedName>
</protein>
<feature type="binding site" evidence="4">
    <location>
        <position position="189"/>
    </location>
    <ligand>
        <name>substrate</name>
    </ligand>
</feature>
<dbReference type="GO" id="GO:0016787">
    <property type="term" value="F:hydrolase activity"/>
    <property type="evidence" value="ECO:0007669"/>
    <property type="project" value="UniProtKB-KW"/>
</dbReference>
<dbReference type="eggNOG" id="KOG1212">
    <property type="taxonomic scope" value="Eukaryota"/>
</dbReference>